<feature type="compositionally biased region" description="Basic and acidic residues" evidence="1">
    <location>
        <begin position="85"/>
        <end position="111"/>
    </location>
</feature>
<accession>A0A4Y2ETF6</accession>
<protein>
    <submittedName>
        <fullName evidence="2">Uncharacterized protein</fullName>
    </submittedName>
</protein>
<name>A0A4Y2ETF6_ARAVE</name>
<dbReference type="AlphaFoldDB" id="A0A4Y2ETF6"/>
<organism evidence="2 3">
    <name type="scientific">Araneus ventricosus</name>
    <name type="common">Orbweaver spider</name>
    <name type="synonym">Epeira ventricosa</name>
    <dbReference type="NCBI Taxonomy" id="182803"/>
    <lineage>
        <taxon>Eukaryota</taxon>
        <taxon>Metazoa</taxon>
        <taxon>Ecdysozoa</taxon>
        <taxon>Arthropoda</taxon>
        <taxon>Chelicerata</taxon>
        <taxon>Arachnida</taxon>
        <taxon>Araneae</taxon>
        <taxon>Araneomorphae</taxon>
        <taxon>Entelegynae</taxon>
        <taxon>Araneoidea</taxon>
        <taxon>Araneidae</taxon>
        <taxon>Araneus</taxon>
    </lineage>
</organism>
<evidence type="ECO:0000313" key="2">
    <source>
        <dbReference type="EMBL" id="GBM31214.1"/>
    </source>
</evidence>
<keyword evidence="3" id="KW-1185">Reference proteome</keyword>
<evidence type="ECO:0000256" key="1">
    <source>
        <dbReference type="SAM" id="MobiDB-lite"/>
    </source>
</evidence>
<feature type="region of interest" description="Disordered" evidence="1">
    <location>
        <begin position="80"/>
        <end position="111"/>
    </location>
</feature>
<reference evidence="2 3" key="1">
    <citation type="journal article" date="2019" name="Sci. Rep.">
        <title>Orb-weaving spider Araneus ventricosus genome elucidates the spidroin gene catalogue.</title>
        <authorList>
            <person name="Kono N."/>
            <person name="Nakamura H."/>
            <person name="Ohtoshi R."/>
            <person name="Moran D.A.P."/>
            <person name="Shinohara A."/>
            <person name="Yoshida Y."/>
            <person name="Fujiwara M."/>
            <person name="Mori M."/>
            <person name="Tomita M."/>
            <person name="Arakawa K."/>
        </authorList>
    </citation>
    <scope>NUCLEOTIDE SEQUENCE [LARGE SCALE GENOMIC DNA]</scope>
</reference>
<dbReference type="Proteomes" id="UP000499080">
    <property type="component" value="Unassembled WGS sequence"/>
</dbReference>
<gene>
    <name evidence="2" type="ORF">AVEN_193345_1</name>
</gene>
<comment type="caution">
    <text evidence="2">The sequence shown here is derived from an EMBL/GenBank/DDBJ whole genome shotgun (WGS) entry which is preliminary data.</text>
</comment>
<evidence type="ECO:0000313" key="3">
    <source>
        <dbReference type="Proteomes" id="UP000499080"/>
    </source>
</evidence>
<sequence length="111" mass="12772">MSHSISPLNLNRKLQNKTRILNPLLAAVCKRDETGHNNSFLEFRGGEALRVALRMKKEIFTRKRKIKAVEHKHAFLAKWVGETQSTKERHQEPVPHGKRPLEKDGLEGRVS</sequence>
<dbReference type="EMBL" id="BGPR01000678">
    <property type="protein sequence ID" value="GBM31214.1"/>
    <property type="molecule type" value="Genomic_DNA"/>
</dbReference>
<proteinExistence type="predicted"/>